<evidence type="ECO:0000313" key="3">
    <source>
        <dbReference type="Proteomes" id="UP000216107"/>
    </source>
</evidence>
<comment type="caution">
    <text evidence="2">The sequence shown here is derived from an EMBL/GenBank/DDBJ whole genome shotgun (WGS) entry which is preliminary data.</text>
</comment>
<proteinExistence type="predicted"/>
<name>A0A272EQR6_9RHOO</name>
<gene>
    <name evidence="1" type="ORF">BGI27_12280</name>
    <name evidence="2" type="ORF">CGU29_11835</name>
</gene>
<dbReference type="EMBL" id="MDUX01000042">
    <property type="protein sequence ID" value="KAF7598650.1"/>
    <property type="molecule type" value="Genomic_DNA"/>
</dbReference>
<dbReference type="EMBL" id="NMRN01000039">
    <property type="protein sequence ID" value="PAS92416.1"/>
    <property type="molecule type" value="Genomic_DNA"/>
</dbReference>
<dbReference type="AlphaFoldDB" id="A0A272EQR6"/>
<evidence type="ECO:0000313" key="1">
    <source>
        <dbReference type="EMBL" id="KAF7598650.1"/>
    </source>
</evidence>
<dbReference type="RefSeq" id="WP_095525169.1">
    <property type="nucleotide sequence ID" value="NZ_MDUX01000042.1"/>
</dbReference>
<reference evidence="1 4" key="1">
    <citation type="submission" date="2016-08" db="EMBL/GenBank/DDBJ databases">
        <title>Candidatus Dactylopiibacterium carminicum genome sequence.</title>
        <authorList>
            <person name="Ramirez-Puebla S.T."/>
            <person name="Ormeno-Orrillo E."/>
            <person name="Vera-Ponce De Leon A."/>
            <person name="Luis L."/>
            <person name="Sanchez-Flores A."/>
            <person name="Monica R."/>
            <person name="Martinez-Romero E."/>
        </authorList>
    </citation>
    <scope>NUCLEOTIDE SEQUENCE [LARGE SCALE GENOMIC DNA]</scope>
    <source>
        <strain evidence="1">END1</strain>
    </source>
</reference>
<accession>A0A272EQR6</accession>
<evidence type="ECO:0000313" key="2">
    <source>
        <dbReference type="EMBL" id="PAS92416.1"/>
    </source>
</evidence>
<organism evidence="2 3">
    <name type="scientific">Candidatus Dactylopiibacterium carminicum</name>
    <dbReference type="NCBI Taxonomy" id="857335"/>
    <lineage>
        <taxon>Bacteria</taxon>
        <taxon>Pseudomonadati</taxon>
        <taxon>Pseudomonadota</taxon>
        <taxon>Betaproteobacteria</taxon>
        <taxon>Rhodocyclales</taxon>
        <taxon>Rhodocyclaceae</taxon>
        <taxon>Candidatus Dactylopiibacterium</taxon>
    </lineage>
</organism>
<reference evidence="2 3" key="2">
    <citation type="submission" date="2017-07" db="EMBL/GenBank/DDBJ databases">
        <title>Candidatus Dactylopiibacterium carminicum, a nitrogen-fixing symbiont of the cochineal insect Dactylopius coccus and Dactylopius opuntiae (Hemiptera: Coccoidea: Dactylopiidae).</title>
        <authorList>
            <person name="Vera A."/>
        </authorList>
    </citation>
    <scope>NUCLEOTIDE SEQUENCE [LARGE SCALE GENOMIC DNA]</scope>
    <source>
        <strain evidence="2 3">NFDCM</strain>
    </source>
</reference>
<dbReference type="PROSITE" id="PS51257">
    <property type="entry name" value="PROKAR_LIPOPROTEIN"/>
    <property type="match status" value="1"/>
</dbReference>
<evidence type="ECO:0000313" key="4">
    <source>
        <dbReference type="Proteomes" id="UP000623509"/>
    </source>
</evidence>
<sequence>MQHQTKAAASALLLSVLLIACGGGELVERGVLFDPGFVELVEQRWHGRLIQRLIVEHLKLIVFR</sequence>
<keyword evidence="4" id="KW-1185">Reference proteome</keyword>
<dbReference type="Proteomes" id="UP000623509">
    <property type="component" value="Unassembled WGS sequence"/>
</dbReference>
<dbReference type="Proteomes" id="UP000216107">
    <property type="component" value="Unassembled WGS sequence"/>
</dbReference>
<protein>
    <submittedName>
        <fullName evidence="2">Uncharacterized protein</fullName>
    </submittedName>
</protein>